<dbReference type="KEGG" id="vnx:VNE69_08042"/>
<accession>A0AAX4JE68</accession>
<name>A0AAX4JE68_9MICR</name>
<dbReference type="Proteomes" id="UP001334084">
    <property type="component" value="Chromosome 8"/>
</dbReference>
<dbReference type="RefSeq" id="XP_065330430.1">
    <property type="nucleotide sequence ID" value="XM_065474358.1"/>
</dbReference>
<evidence type="ECO:0000313" key="2">
    <source>
        <dbReference type="Proteomes" id="UP001334084"/>
    </source>
</evidence>
<dbReference type="EMBL" id="CP142733">
    <property type="protein sequence ID" value="WUR04285.1"/>
    <property type="molecule type" value="Genomic_DNA"/>
</dbReference>
<protein>
    <recommendedName>
        <fullName evidence="3">Lipoprotein</fullName>
    </recommendedName>
</protein>
<gene>
    <name evidence="1" type="ORF">VNE69_08042</name>
</gene>
<evidence type="ECO:0000313" key="1">
    <source>
        <dbReference type="EMBL" id="WUR04285.1"/>
    </source>
</evidence>
<sequence length="143" mass="17100">MILFLSLLRCSYHENLANEQNMQSINRINIDNDILAISPEISNEISNYDIDATLETLLNQQNVMNFTRFHVNIIENNQELDFKLNEENYNNVEKCIDLQYREFRDRFKYIKDVYEKFSQNTIDPKGIFYTIDDYKKSCGTEIF</sequence>
<keyword evidence="2" id="KW-1185">Reference proteome</keyword>
<dbReference type="GeneID" id="90542118"/>
<organism evidence="1 2">
    <name type="scientific">Vairimorpha necatrix</name>
    <dbReference type="NCBI Taxonomy" id="6039"/>
    <lineage>
        <taxon>Eukaryota</taxon>
        <taxon>Fungi</taxon>
        <taxon>Fungi incertae sedis</taxon>
        <taxon>Microsporidia</taxon>
        <taxon>Nosematidae</taxon>
        <taxon>Vairimorpha</taxon>
    </lineage>
</organism>
<dbReference type="AlphaFoldDB" id="A0AAX4JE68"/>
<proteinExistence type="predicted"/>
<evidence type="ECO:0008006" key="3">
    <source>
        <dbReference type="Google" id="ProtNLM"/>
    </source>
</evidence>
<reference evidence="1" key="1">
    <citation type="journal article" date="2024" name="BMC Genomics">
        <title>Functional annotation of a divergent genome using sequence and structure-based similarity.</title>
        <authorList>
            <person name="Svedberg D."/>
            <person name="Winiger R.R."/>
            <person name="Berg A."/>
            <person name="Sharma H."/>
            <person name="Tellgren-Roth C."/>
            <person name="Debrunner-Vossbrinck B.A."/>
            <person name="Vossbrinck C.R."/>
            <person name="Barandun J."/>
        </authorList>
    </citation>
    <scope>NUCLEOTIDE SEQUENCE</scope>
    <source>
        <strain evidence="1">Illinois isolate</strain>
    </source>
</reference>